<evidence type="ECO:0000313" key="3">
    <source>
        <dbReference type="Proteomes" id="UP000001058"/>
    </source>
</evidence>
<dbReference type="AlphaFoldDB" id="D8UF53"/>
<dbReference type="GeneID" id="9626727"/>
<evidence type="ECO:0000313" key="2">
    <source>
        <dbReference type="EMBL" id="EFJ41657.1"/>
    </source>
</evidence>
<name>D8UF53_VOLCA</name>
<dbReference type="RefSeq" id="XP_002957313.1">
    <property type="nucleotide sequence ID" value="XM_002957267.1"/>
</dbReference>
<keyword evidence="3" id="KW-1185">Reference proteome</keyword>
<dbReference type="InParanoid" id="D8UF53"/>
<evidence type="ECO:0000256" key="1">
    <source>
        <dbReference type="SAM" id="MobiDB-lite"/>
    </source>
</evidence>
<feature type="region of interest" description="Disordered" evidence="1">
    <location>
        <begin position="109"/>
        <end position="152"/>
    </location>
</feature>
<feature type="compositionally biased region" description="Polar residues" evidence="1">
    <location>
        <begin position="124"/>
        <end position="136"/>
    </location>
</feature>
<dbReference type="EMBL" id="GL378392">
    <property type="protein sequence ID" value="EFJ41657.1"/>
    <property type="molecule type" value="Genomic_DNA"/>
</dbReference>
<organism evidence="3">
    <name type="scientific">Volvox carteri f. nagariensis</name>
    <dbReference type="NCBI Taxonomy" id="3068"/>
    <lineage>
        <taxon>Eukaryota</taxon>
        <taxon>Viridiplantae</taxon>
        <taxon>Chlorophyta</taxon>
        <taxon>core chlorophytes</taxon>
        <taxon>Chlorophyceae</taxon>
        <taxon>CS clade</taxon>
        <taxon>Chlamydomonadales</taxon>
        <taxon>Volvocaceae</taxon>
        <taxon>Volvox</taxon>
    </lineage>
</organism>
<dbReference type="Proteomes" id="UP000001058">
    <property type="component" value="Unassembled WGS sequence"/>
</dbReference>
<protein>
    <submittedName>
        <fullName evidence="2">Uncharacterized protein</fullName>
    </submittedName>
</protein>
<proteinExistence type="predicted"/>
<sequence length="152" mass="16212">MHLGEGFGCAVHDSMEGKALQPLQRIESAKCRTEHLLDELASRVSSAIEKATEHPAAHQQLSVQLYAPAPRDDNVAAGKVCDVTMRSPAVAVHIVVHIVSAEHTRLQLGSMKQGKAAKPLARGSDTSSPPTCSSEARASPPGKRSGRCRTWT</sequence>
<gene>
    <name evidence="2" type="ORF">VOLCADRAFT_98362</name>
</gene>
<reference evidence="2 3" key="1">
    <citation type="journal article" date="2010" name="Science">
        <title>Genomic analysis of organismal complexity in the multicellular green alga Volvox carteri.</title>
        <authorList>
            <person name="Prochnik S.E."/>
            <person name="Umen J."/>
            <person name="Nedelcu A.M."/>
            <person name="Hallmann A."/>
            <person name="Miller S.M."/>
            <person name="Nishii I."/>
            <person name="Ferris P."/>
            <person name="Kuo A."/>
            <person name="Mitros T."/>
            <person name="Fritz-Laylin L.K."/>
            <person name="Hellsten U."/>
            <person name="Chapman J."/>
            <person name="Simakov O."/>
            <person name="Rensing S.A."/>
            <person name="Terry A."/>
            <person name="Pangilinan J."/>
            <person name="Kapitonov V."/>
            <person name="Jurka J."/>
            <person name="Salamov A."/>
            <person name="Shapiro H."/>
            <person name="Schmutz J."/>
            <person name="Grimwood J."/>
            <person name="Lindquist E."/>
            <person name="Lucas S."/>
            <person name="Grigoriev I.V."/>
            <person name="Schmitt R."/>
            <person name="Kirk D."/>
            <person name="Rokhsar D.S."/>
        </authorList>
    </citation>
    <scope>NUCLEOTIDE SEQUENCE [LARGE SCALE GENOMIC DNA]</scope>
    <source>
        <strain evidence="3">f. Nagariensis / Eve</strain>
    </source>
</reference>
<dbReference type="KEGG" id="vcn:VOLCADRAFT_98362"/>
<accession>D8UF53</accession>